<keyword evidence="2" id="KW-1185">Reference proteome</keyword>
<evidence type="ECO:0000313" key="2">
    <source>
        <dbReference type="Proteomes" id="UP001642484"/>
    </source>
</evidence>
<proteinExistence type="predicted"/>
<dbReference type="EMBL" id="CAXAMN010000597">
    <property type="protein sequence ID" value="CAK8989682.1"/>
    <property type="molecule type" value="Genomic_DNA"/>
</dbReference>
<sequence length="126" mass="13863">MKKFPSAIFTSQGQNSCVMHCIACHAHCSFALAYRKAQPLAVAHPLLQLQDGDTFKQIGNAFQVKGELANVDDLKKAIDPSLPPIQTSKIDVYSLKDGSWIREEKMSASLRDTDETDCYGFTLPSA</sequence>
<accession>A0ABP0HHQ4</accession>
<reference evidence="1 2" key="1">
    <citation type="submission" date="2024-02" db="EMBL/GenBank/DDBJ databases">
        <authorList>
            <person name="Chen Y."/>
            <person name="Shah S."/>
            <person name="Dougan E. K."/>
            <person name="Thang M."/>
            <person name="Chan C."/>
        </authorList>
    </citation>
    <scope>NUCLEOTIDE SEQUENCE [LARGE SCALE GENOMIC DNA]</scope>
</reference>
<dbReference type="Proteomes" id="UP001642484">
    <property type="component" value="Unassembled WGS sequence"/>
</dbReference>
<evidence type="ECO:0000313" key="1">
    <source>
        <dbReference type="EMBL" id="CAK8989682.1"/>
    </source>
</evidence>
<protein>
    <submittedName>
        <fullName evidence="1">Uncharacterized protein</fullName>
    </submittedName>
</protein>
<gene>
    <name evidence="1" type="ORF">CCMP2556_LOCUS1751</name>
</gene>
<comment type="caution">
    <text evidence="1">The sequence shown here is derived from an EMBL/GenBank/DDBJ whole genome shotgun (WGS) entry which is preliminary data.</text>
</comment>
<organism evidence="1 2">
    <name type="scientific">Durusdinium trenchii</name>
    <dbReference type="NCBI Taxonomy" id="1381693"/>
    <lineage>
        <taxon>Eukaryota</taxon>
        <taxon>Sar</taxon>
        <taxon>Alveolata</taxon>
        <taxon>Dinophyceae</taxon>
        <taxon>Suessiales</taxon>
        <taxon>Symbiodiniaceae</taxon>
        <taxon>Durusdinium</taxon>
    </lineage>
</organism>
<name>A0ABP0HHQ4_9DINO</name>